<accession>A0A4V6MDZ8</accession>
<dbReference type="GO" id="GO:0008234">
    <property type="term" value="F:cysteine-type peptidase activity"/>
    <property type="evidence" value="ECO:0007669"/>
    <property type="project" value="UniProtKB-KW"/>
</dbReference>
<dbReference type="InterPro" id="IPR038765">
    <property type="entry name" value="Papain-like_cys_pep_sf"/>
</dbReference>
<dbReference type="EMBL" id="SHKL01000002">
    <property type="protein sequence ID" value="RZT75472.1"/>
    <property type="molecule type" value="Genomic_DNA"/>
</dbReference>
<feature type="domain" description="NlpC/P60" evidence="5">
    <location>
        <begin position="240"/>
        <end position="363"/>
    </location>
</feature>
<dbReference type="RefSeq" id="WP_130295341.1">
    <property type="nucleotide sequence ID" value="NZ_SHKL01000002.1"/>
</dbReference>
<dbReference type="OrthoDB" id="5496837at2"/>
<evidence type="ECO:0000313" key="7">
    <source>
        <dbReference type="Proteomes" id="UP000291591"/>
    </source>
</evidence>
<dbReference type="PROSITE" id="PS51935">
    <property type="entry name" value="NLPC_P60"/>
    <property type="match status" value="1"/>
</dbReference>
<dbReference type="GO" id="GO:0006508">
    <property type="term" value="P:proteolysis"/>
    <property type="evidence" value="ECO:0007669"/>
    <property type="project" value="UniProtKB-KW"/>
</dbReference>
<evidence type="ECO:0000313" key="6">
    <source>
        <dbReference type="EMBL" id="RZT75472.1"/>
    </source>
</evidence>
<protein>
    <submittedName>
        <fullName evidence="6">Cell wall-associated NlpC family hydrolase</fullName>
    </submittedName>
</protein>
<evidence type="ECO:0000259" key="5">
    <source>
        <dbReference type="PROSITE" id="PS51935"/>
    </source>
</evidence>
<proteinExistence type="inferred from homology"/>
<reference evidence="6 7" key="1">
    <citation type="submission" date="2019-02" db="EMBL/GenBank/DDBJ databases">
        <title>Sequencing the genomes of 1000 actinobacteria strains.</title>
        <authorList>
            <person name="Klenk H.-P."/>
        </authorList>
    </citation>
    <scope>NUCLEOTIDE SEQUENCE [LARGE SCALE GENOMIC DNA]</scope>
    <source>
        <strain evidence="6 7">DSM 45779</strain>
    </source>
</reference>
<dbReference type="InterPro" id="IPR051794">
    <property type="entry name" value="PG_Endopeptidase_C40"/>
</dbReference>
<keyword evidence="3 6" id="KW-0378">Hydrolase</keyword>
<keyword evidence="2" id="KW-0645">Protease</keyword>
<evidence type="ECO:0000256" key="2">
    <source>
        <dbReference type="ARBA" id="ARBA00022670"/>
    </source>
</evidence>
<sequence length="374" mass="37546">MEQKKGTIALAAGAAALTLLAATLMIGMAMVTALVGGALPGGGCGGDGGLGGGSQAIGGAEWNAEQTENAATIVNQVVQRGLPKRAAVIAISTTIVESQLRNVGYGDRDSLGLYQQRPSQGWGTPAQILNPVGATNVFLDRLLELPGWATLPPGEAAQGVQRSAFPDKYGPQEGPAAALVDQFWVGPDNPVPAPASPAAPEVSSVASVFACPDQGGAGVPLAPSNIDPKKLPPGFTPPADPAQRAAVTYALAQLGKPYVWGAKGPDSFDCSGLMLAAWAAAGVPVPAGTVNQKTAGTPATIAQVAPGDLVFIPGSLGSPTNPRHVGMYVGNGLVVNAYDSSTGVVLQPLSDWADKVVAVRHIAGPVGRPAAAAR</sequence>
<comment type="caution">
    <text evidence="6">The sequence shown here is derived from an EMBL/GenBank/DDBJ whole genome shotgun (WGS) entry which is preliminary data.</text>
</comment>
<dbReference type="PANTHER" id="PTHR47359:SF3">
    <property type="entry name" value="NLP_P60 DOMAIN-CONTAINING PROTEIN-RELATED"/>
    <property type="match status" value="1"/>
</dbReference>
<name>A0A4V6MDZ8_PSEST</name>
<dbReference type="AlphaFoldDB" id="A0A4V6MDZ8"/>
<evidence type="ECO:0000256" key="3">
    <source>
        <dbReference type="ARBA" id="ARBA00022801"/>
    </source>
</evidence>
<comment type="similarity">
    <text evidence="1">Belongs to the peptidase C40 family.</text>
</comment>
<dbReference type="PANTHER" id="PTHR47359">
    <property type="entry name" value="PEPTIDOGLYCAN DL-ENDOPEPTIDASE CWLO"/>
    <property type="match status" value="1"/>
</dbReference>
<keyword evidence="4" id="KW-0788">Thiol protease</keyword>
<evidence type="ECO:0000256" key="1">
    <source>
        <dbReference type="ARBA" id="ARBA00007074"/>
    </source>
</evidence>
<dbReference type="Pfam" id="PF00877">
    <property type="entry name" value="NLPC_P60"/>
    <property type="match status" value="1"/>
</dbReference>
<dbReference type="Gene3D" id="3.90.1720.10">
    <property type="entry name" value="endopeptidase domain like (from Nostoc punctiforme)"/>
    <property type="match status" value="1"/>
</dbReference>
<dbReference type="Proteomes" id="UP000291591">
    <property type="component" value="Unassembled WGS sequence"/>
</dbReference>
<evidence type="ECO:0000256" key="4">
    <source>
        <dbReference type="ARBA" id="ARBA00022807"/>
    </source>
</evidence>
<organism evidence="6 7">
    <name type="scientific">Pseudonocardia sediminis</name>
    <dbReference type="NCBI Taxonomy" id="1397368"/>
    <lineage>
        <taxon>Bacteria</taxon>
        <taxon>Bacillati</taxon>
        <taxon>Actinomycetota</taxon>
        <taxon>Actinomycetes</taxon>
        <taxon>Pseudonocardiales</taxon>
        <taxon>Pseudonocardiaceae</taxon>
        <taxon>Pseudonocardia</taxon>
    </lineage>
</organism>
<gene>
    <name evidence="6" type="ORF">EV383_6212</name>
</gene>
<dbReference type="InterPro" id="IPR000064">
    <property type="entry name" value="NLP_P60_dom"/>
</dbReference>
<dbReference type="SUPFAM" id="SSF54001">
    <property type="entry name" value="Cysteine proteinases"/>
    <property type="match status" value="1"/>
</dbReference>
<keyword evidence="7" id="KW-1185">Reference proteome</keyword>